<feature type="region of interest" description="Disordered" evidence="1">
    <location>
        <begin position="251"/>
        <end position="283"/>
    </location>
</feature>
<dbReference type="Proteomes" id="UP000070620">
    <property type="component" value="Unassembled WGS sequence"/>
</dbReference>
<organism evidence="2 3">
    <name type="scientific">Micromonospora rosaria</name>
    <dbReference type="NCBI Taxonomy" id="47874"/>
    <lineage>
        <taxon>Bacteria</taxon>
        <taxon>Bacillati</taxon>
        <taxon>Actinomycetota</taxon>
        <taxon>Actinomycetes</taxon>
        <taxon>Micromonosporales</taxon>
        <taxon>Micromonosporaceae</taxon>
        <taxon>Micromonospora</taxon>
    </lineage>
</organism>
<protein>
    <submittedName>
        <fullName evidence="2">Uncharacterized protein</fullName>
    </submittedName>
</protein>
<accession>A0A136PPF2</accession>
<proteinExistence type="predicted"/>
<dbReference type="AlphaFoldDB" id="A0A136PPF2"/>
<evidence type="ECO:0000313" key="2">
    <source>
        <dbReference type="EMBL" id="KXK60234.1"/>
    </source>
</evidence>
<gene>
    <name evidence="2" type="ORF">AWW66_20070</name>
</gene>
<dbReference type="OrthoDB" id="3541690at2"/>
<evidence type="ECO:0000256" key="1">
    <source>
        <dbReference type="SAM" id="MobiDB-lite"/>
    </source>
</evidence>
<feature type="compositionally biased region" description="Basic and acidic residues" evidence="1">
    <location>
        <begin position="177"/>
        <end position="197"/>
    </location>
</feature>
<reference evidence="2 3" key="1">
    <citation type="submission" date="2016-01" db="EMBL/GenBank/DDBJ databases">
        <title>Whole genome sequence and analysis of Micromonospora rosaria DSM 803, which can produce antibacterial substance rosamicin.</title>
        <authorList>
            <person name="Yang H."/>
            <person name="He X."/>
            <person name="Zhu D."/>
        </authorList>
    </citation>
    <scope>NUCLEOTIDE SEQUENCE [LARGE SCALE GENOMIC DNA]</scope>
    <source>
        <strain evidence="2 3">DSM 803</strain>
    </source>
</reference>
<feature type="compositionally biased region" description="Basic and acidic residues" evidence="1">
    <location>
        <begin position="251"/>
        <end position="262"/>
    </location>
</feature>
<dbReference type="RefSeq" id="WP_067368692.1">
    <property type="nucleotide sequence ID" value="NZ_JBIUBN010000007.1"/>
</dbReference>
<dbReference type="EMBL" id="LRQV01000079">
    <property type="protein sequence ID" value="KXK60234.1"/>
    <property type="molecule type" value="Genomic_DNA"/>
</dbReference>
<sequence length="306" mass="32932">MPGPATDLVQRLYRTPPDRFVAARDAAVAEARRAGDPETARQLARLRRPTVAAWLVNLLAICRPDLVADLVQLATALRAAQRELRGPRLRELSAQRRAVVAALVTEARRLAAEQEGAPAAGKLPLAEVESTLNAALSDAEVAEQVRAGRLLRAASYAGFGEVPRPQLRLVTAAEETPADRVPDRGAARRERDDRAVRAERARRRRALERELAAARTAQERAEAELAGAAAAERDEATALAAIEAELAEVERRRAATEEELGRARRARRAAERTATAARRRTGEVEAAVEALVAGEGDAERGDGGAD</sequence>
<keyword evidence="3" id="KW-1185">Reference proteome</keyword>
<name>A0A136PPF2_9ACTN</name>
<feature type="region of interest" description="Disordered" evidence="1">
    <location>
        <begin position="171"/>
        <end position="197"/>
    </location>
</feature>
<evidence type="ECO:0000313" key="3">
    <source>
        <dbReference type="Proteomes" id="UP000070620"/>
    </source>
</evidence>
<comment type="caution">
    <text evidence="2">The sequence shown here is derived from an EMBL/GenBank/DDBJ whole genome shotgun (WGS) entry which is preliminary data.</text>
</comment>